<accession>A0A4D4J368</accession>
<reference evidence="2" key="1">
    <citation type="submission" date="2019-04" db="EMBL/GenBank/DDBJ databases">
        <title>Draft genome sequence of Pseudonocardiaceae bacterium SL3-2-4.</title>
        <authorList>
            <person name="Ningsih F."/>
            <person name="Yokota A."/>
            <person name="Sakai Y."/>
            <person name="Nanatani K."/>
            <person name="Yabe S."/>
            <person name="Oetari A."/>
            <person name="Sjamsuridzal W."/>
        </authorList>
    </citation>
    <scope>NUCLEOTIDE SEQUENCE [LARGE SCALE GENOMIC DNA]</scope>
    <source>
        <strain evidence="2">SL3-2-4</strain>
    </source>
</reference>
<evidence type="ECO:0000313" key="2">
    <source>
        <dbReference type="Proteomes" id="UP000298860"/>
    </source>
</evidence>
<dbReference type="Proteomes" id="UP000298860">
    <property type="component" value="Unassembled WGS sequence"/>
</dbReference>
<proteinExistence type="predicted"/>
<keyword evidence="2" id="KW-1185">Reference proteome</keyword>
<name>A0A4D4J368_9PSEU</name>
<sequence length="140" mass="14680">MTAVLSVPVQDERPDTDDLTWFRFGDINPMTGAPYVASRFAELPAYAANVVRGTRLSPEQWDALVAAGGASAVPGIGGWHALAGWRAEVNSRDYDNPPADVCGDCFGTCVTADIDGSITGTVGEPFLCFCAQGALAQVGR</sequence>
<gene>
    <name evidence="1" type="ORF">GTS_11550</name>
</gene>
<organism evidence="1 2">
    <name type="scientific">Gandjariella thermophila</name>
    <dbReference type="NCBI Taxonomy" id="1931992"/>
    <lineage>
        <taxon>Bacteria</taxon>
        <taxon>Bacillati</taxon>
        <taxon>Actinomycetota</taxon>
        <taxon>Actinomycetes</taxon>
        <taxon>Pseudonocardiales</taxon>
        <taxon>Pseudonocardiaceae</taxon>
        <taxon>Gandjariella</taxon>
    </lineage>
</organism>
<dbReference type="EMBL" id="BJFL01000003">
    <property type="protein sequence ID" value="GDY29522.1"/>
    <property type="molecule type" value="Genomic_DNA"/>
</dbReference>
<protein>
    <submittedName>
        <fullName evidence="1">Uncharacterized protein</fullName>
    </submittedName>
</protein>
<dbReference type="AlphaFoldDB" id="A0A4D4J368"/>
<evidence type="ECO:0000313" key="1">
    <source>
        <dbReference type="EMBL" id="GDY29522.1"/>
    </source>
</evidence>
<comment type="caution">
    <text evidence="1">The sequence shown here is derived from an EMBL/GenBank/DDBJ whole genome shotgun (WGS) entry which is preliminary data.</text>
</comment>